<dbReference type="GO" id="GO:0005634">
    <property type="term" value="C:nucleus"/>
    <property type="evidence" value="ECO:0007669"/>
    <property type="project" value="TreeGrafter"/>
</dbReference>
<keyword evidence="1 3" id="KW-0853">WD repeat</keyword>
<evidence type="ECO:0000256" key="4">
    <source>
        <dbReference type="SAM" id="MobiDB-lite"/>
    </source>
</evidence>
<dbReference type="InterPro" id="IPR019775">
    <property type="entry name" value="WD40_repeat_CS"/>
</dbReference>
<dbReference type="InterPro" id="IPR036322">
    <property type="entry name" value="WD40_repeat_dom_sf"/>
</dbReference>
<dbReference type="InterPro" id="IPR020472">
    <property type="entry name" value="WD40_PAC1"/>
</dbReference>
<dbReference type="CDD" id="cd00200">
    <property type="entry name" value="WD40"/>
    <property type="match status" value="1"/>
</dbReference>
<feature type="compositionally biased region" description="Low complexity" evidence="4">
    <location>
        <begin position="195"/>
        <end position="206"/>
    </location>
</feature>
<proteinExistence type="predicted"/>
<feature type="repeat" description="WD" evidence="3">
    <location>
        <begin position="84"/>
        <end position="125"/>
    </location>
</feature>
<dbReference type="AlphaFoldDB" id="A0A8E2DG26"/>
<evidence type="ECO:0000256" key="1">
    <source>
        <dbReference type="ARBA" id="ARBA00022574"/>
    </source>
</evidence>
<dbReference type="PROSITE" id="PS00678">
    <property type="entry name" value="WD_REPEATS_1"/>
    <property type="match status" value="3"/>
</dbReference>
<dbReference type="InterPro" id="IPR015943">
    <property type="entry name" value="WD40/YVTN_repeat-like_dom_sf"/>
</dbReference>
<dbReference type="PANTHER" id="PTHR22847:SF637">
    <property type="entry name" value="WD REPEAT DOMAIN 5B"/>
    <property type="match status" value="1"/>
</dbReference>
<dbReference type="SMART" id="SM00320">
    <property type="entry name" value="WD40"/>
    <property type="match status" value="4"/>
</dbReference>
<dbReference type="PROSITE" id="PS50082">
    <property type="entry name" value="WD_REPEATS_2"/>
    <property type="match status" value="4"/>
</dbReference>
<feature type="compositionally biased region" description="Low complexity" evidence="4">
    <location>
        <begin position="285"/>
        <end position="304"/>
    </location>
</feature>
<feature type="repeat" description="WD" evidence="3">
    <location>
        <begin position="127"/>
        <end position="159"/>
    </location>
</feature>
<dbReference type="SUPFAM" id="SSF50978">
    <property type="entry name" value="WD40 repeat-like"/>
    <property type="match status" value="1"/>
</dbReference>
<dbReference type="GO" id="GO:1990234">
    <property type="term" value="C:transferase complex"/>
    <property type="evidence" value="ECO:0007669"/>
    <property type="project" value="UniProtKB-ARBA"/>
</dbReference>
<keyword evidence="2" id="KW-0677">Repeat</keyword>
<reference evidence="5 6" key="1">
    <citation type="submission" date="2016-07" db="EMBL/GenBank/DDBJ databases">
        <title>Draft genome of the white-rot fungus Obba rivulosa 3A-2.</title>
        <authorList>
            <consortium name="DOE Joint Genome Institute"/>
            <person name="Miettinen O."/>
            <person name="Riley R."/>
            <person name="Acob R."/>
            <person name="Barry K."/>
            <person name="Cullen D."/>
            <person name="De Vries R."/>
            <person name="Hainaut M."/>
            <person name="Hatakka A."/>
            <person name="Henrissat B."/>
            <person name="Hilden K."/>
            <person name="Kuo R."/>
            <person name="Labutti K."/>
            <person name="Lipzen A."/>
            <person name="Makela M.R."/>
            <person name="Sandor L."/>
            <person name="Spatafora J.W."/>
            <person name="Grigoriev I.V."/>
            <person name="Hibbett D.S."/>
        </authorList>
    </citation>
    <scope>NUCLEOTIDE SEQUENCE [LARGE SCALE GENOMIC DNA]</scope>
    <source>
        <strain evidence="5 6">3A-2</strain>
    </source>
</reference>
<dbReference type="InterPro" id="IPR001680">
    <property type="entry name" value="WD40_rpt"/>
</dbReference>
<dbReference type="Gene3D" id="2.130.10.10">
    <property type="entry name" value="YVTN repeat-like/Quinoprotein amine dehydrogenase"/>
    <property type="match status" value="2"/>
</dbReference>
<feature type="region of interest" description="Disordered" evidence="4">
    <location>
        <begin position="192"/>
        <end position="234"/>
    </location>
</feature>
<evidence type="ECO:0000256" key="3">
    <source>
        <dbReference type="PROSITE-ProRule" id="PRU00221"/>
    </source>
</evidence>
<sequence length="362" mass="39574">MSDRIRFVACSPDGIRIVSSSRDGTIRVWDARTGEELLKLLEGHTDEVNSVTFSPDGTRIVSGSDDRTIRVWDVRTGEALMKPLEGHTDRVRSVAFSPNGTRIVSGSSDNTIRVWDMRTGEVLVKTLEGHTDEVNSVAFSPDGMYIVSGSDDRTIRVWDADIDRADAMSHAVAFSPHQHGLWFGVGPSTDDNADSSPLASTSSSQSGVKQLSLSPLRQGSQMDHSFEPKSLYEGSGVGDPRDIFSWDSDSGWVKGPHGELVLIGKLTFAIGLKRQPGCYDFTVSRPSSAAGRSTSRARTSAGRGEITSTQDTTRRPDALVQPLRGTQPTLVPQPEIRVYWSLAEKYMLYGHAEFFACVLFAF</sequence>
<dbReference type="PRINTS" id="PR00320">
    <property type="entry name" value="GPROTEINBRPT"/>
</dbReference>
<evidence type="ECO:0000313" key="5">
    <source>
        <dbReference type="EMBL" id="OCH85467.1"/>
    </source>
</evidence>
<evidence type="ECO:0000256" key="2">
    <source>
        <dbReference type="ARBA" id="ARBA00022737"/>
    </source>
</evidence>
<dbReference type="Proteomes" id="UP000250043">
    <property type="component" value="Unassembled WGS sequence"/>
</dbReference>
<dbReference type="Pfam" id="PF00400">
    <property type="entry name" value="WD40"/>
    <property type="match status" value="4"/>
</dbReference>
<dbReference type="PANTHER" id="PTHR22847">
    <property type="entry name" value="WD40 REPEAT PROTEIN"/>
    <property type="match status" value="1"/>
</dbReference>
<protein>
    <submittedName>
        <fullName evidence="5">WD40 repeat-like protein</fullName>
    </submittedName>
</protein>
<gene>
    <name evidence="5" type="ORF">OBBRIDRAFT_838944</name>
</gene>
<name>A0A8E2DG26_9APHY</name>
<feature type="region of interest" description="Disordered" evidence="4">
    <location>
        <begin position="285"/>
        <end position="316"/>
    </location>
</feature>
<dbReference type="PROSITE" id="PS50294">
    <property type="entry name" value="WD_REPEATS_REGION"/>
    <property type="match status" value="4"/>
</dbReference>
<dbReference type="OrthoDB" id="538223at2759"/>
<keyword evidence="6" id="KW-1185">Reference proteome</keyword>
<feature type="repeat" description="WD" evidence="3">
    <location>
        <begin position="1"/>
        <end position="39"/>
    </location>
</feature>
<organism evidence="5 6">
    <name type="scientific">Obba rivulosa</name>
    <dbReference type="NCBI Taxonomy" id="1052685"/>
    <lineage>
        <taxon>Eukaryota</taxon>
        <taxon>Fungi</taxon>
        <taxon>Dikarya</taxon>
        <taxon>Basidiomycota</taxon>
        <taxon>Agaricomycotina</taxon>
        <taxon>Agaricomycetes</taxon>
        <taxon>Polyporales</taxon>
        <taxon>Gelatoporiaceae</taxon>
        <taxon>Obba</taxon>
    </lineage>
</organism>
<evidence type="ECO:0000313" key="6">
    <source>
        <dbReference type="Proteomes" id="UP000250043"/>
    </source>
</evidence>
<feature type="repeat" description="WD" evidence="3">
    <location>
        <begin position="41"/>
        <end position="82"/>
    </location>
</feature>
<feature type="compositionally biased region" description="Polar residues" evidence="4">
    <location>
        <begin position="207"/>
        <end position="223"/>
    </location>
</feature>
<dbReference type="EMBL" id="KV722582">
    <property type="protein sequence ID" value="OCH85467.1"/>
    <property type="molecule type" value="Genomic_DNA"/>
</dbReference>
<accession>A0A8E2DG26</accession>